<dbReference type="EMBL" id="JADDUC020000015">
    <property type="protein sequence ID" value="KAI1234452.1"/>
    <property type="molecule type" value="Genomic_DNA"/>
</dbReference>
<keyword evidence="1 2" id="KW-0728">SH3 domain</keyword>
<dbReference type="Pfam" id="PF09431">
    <property type="entry name" value="SPIN90_LRD"/>
    <property type="match status" value="1"/>
</dbReference>
<keyword evidence="7" id="KW-1185">Reference proteome</keyword>
<dbReference type="PANTHER" id="PTHR13357">
    <property type="entry name" value="SH3 ADAPTER PROTEIN SPIN90 NCK INTERACTING PROTEIN WITH SH3 DOMAIN"/>
    <property type="match status" value="1"/>
</dbReference>
<dbReference type="PROSITE" id="PS50002">
    <property type="entry name" value="SH3"/>
    <property type="match status" value="1"/>
</dbReference>
<feature type="compositionally biased region" description="Polar residues" evidence="3">
    <location>
        <begin position="244"/>
        <end position="276"/>
    </location>
</feature>
<reference evidence="6" key="3">
    <citation type="submission" date="2022-01" db="EMBL/GenBank/DDBJ databases">
        <authorList>
            <person name="Rubenstein D.R."/>
        </authorList>
    </citation>
    <scope>NUCLEOTIDE SEQUENCE</scope>
    <source>
        <strain evidence="6">SS15</strain>
        <tissue evidence="6">Liver</tissue>
    </source>
</reference>
<evidence type="ECO:0000313" key="5">
    <source>
        <dbReference type="EMBL" id="KAG0127317.1"/>
    </source>
</evidence>
<feature type="compositionally biased region" description="Polar residues" evidence="3">
    <location>
        <begin position="111"/>
        <end position="123"/>
    </location>
</feature>
<dbReference type="SMART" id="SM00326">
    <property type="entry name" value="SH3"/>
    <property type="match status" value="1"/>
</dbReference>
<dbReference type="AlphaFoldDB" id="A0A835TZ04"/>
<evidence type="ECO:0000313" key="7">
    <source>
        <dbReference type="Proteomes" id="UP000618051"/>
    </source>
</evidence>
<dbReference type="CDD" id="cd11849">
    <property type="entry name" value="SH3_SPIN90"/>
    <property type="match status" value="1"/>
</dbReference>
<dbReference type="InterPro" id="IPR035514">
    <property type="entry name" value="SPIN90_SH3"/>
</dbReference>
<proteinExistence type="predicted"/>
<dbReference type="Pfam" id="PF00018">
    <property type="entry name" value="SH3_1"/>
    <property type="match status" value="1"/>
</dbReference>
<dbReference type="SUPFAM" id="SSF50044">
    <property type="entry name" value="SH3-domain"/>
    <property type="match status" value="1"/>
</dbReference>
<accession>A0A835TZ04</accession>
<sequence length="909" mass="100724">MYRALYSFRSAEPNSLPFAAGETFLLLERSNQHWWLVTRAGSGETGYAPASYLQRLQVLEQDVVLQSIDRAIEAVHNAAMKNGGKYNLEQRDVLQKLIHHRKETVSRKSHSPTPQGTVMTQSSSDHHLDVSRQPNGVCRTGYERHHSLPNTEFEGDDEGLYQIPPQARRAAPVTPPPPEKRKNIQIAAPIKNAVEIIPGSASSASSISTTSLDTLYTASSVSETALPTATSSPANTPPPVPSRSVHTTITRNLDSGSVTHSRYGTSPKDTSKSPQSKRVAPAPPAEGGTQRSHNVDGEKTSQVKKTAPAPPASLDAFSSLCLEDKKAAGVESAEPSGLVASVPKTIGAELIELVRRNTHLSYELSRVAIGIVIGHIQTSVPATSSIMEQILISVVESKNLSAGLPSGQICHDEQRLEVIFADLARHKDDAQQRSWALYEDENVICCYLEELLRILTDADPEVCKKMCKKNEFESVLSLVAYYQMEHRVPLRLLLLKCFGAMCNLDAAVISTLVNSVLPMELARDMQTHTQDHQKMCYSALVLAMMFSMGEPLPYHHYEHLNSQFVQFLLDVIEDGLPSDTTDQLPDLFVNVLLAFNLHIPVSDTTLCLNMLQNPRGKNGLRVPALQLGAAQWICHWASMVLAKNLLPCPHCLKIIQCQVVEARPFSIGLSCALPYLSLFCILPALLSSMRTVSRSVPEHSVIMTTISKHSNVKTFTEKLLLLLNRGDDPVCIFKHQPQPPHSVLKFLQDIFASKDTASIFYHTDMMVLIDILVRQIADLSPGDKVLTVAHGHWGREHSPKAMGLLVQTRMEFWGGHNISGCLNQPWELRRKGGFILPGTPAYLRMEYLSLMHAIIRSTPYLQHQHRLADLQGILQRILGEEEDDQQCQMEKLIILEIYKEFPEISSGTS</sequence>
<protein>
    <recommendedName>
        <fullName evidence="4">SH3 domain-containing protein</fullName>
    </recommendedName>
</protein>
<feature type="domain" description="SH3" evidence="4">
    <location>
        <begin position="1"/>
        <end position="58"/>
    </location>
</feature>
<evidence type="ECO:0000256" key="3">
    <source>
        <dbReference type="SAM" id="MobiDB-lite"/>
    </source>
</evidence>
<reference evidence="6 7" key="2">
    <citation type="journal article" date="2021" name="J. Hered.">
        <title>Feather Gene Expression Elucidates the Developmental Basis of Plumage Iridescence in African Starlings.</title>
        <authorList>
            <person name="Rubenstein D.R."/>
            <person name="Corvelo A."/>
            <person name="MacManes M.D."/>
            <person name="Maia R."/>
            <person name="Narzisi G."/>
            <person name="Rousaki A."/>
            <person name="Vandenabeele P."/>
            <person name="Shawkey M.D."/>
            <person name="Solomon J."/>
        </authorList>
    </citation>
    <scope>NUCLEOTIDE SEQUENCE [LARGE SCALE GENOMIC DNA]</scope>
    <source>
        <strain evidence="6">SS15</strain>
    </source>
</reference>
<dbReference type="Proteomes" id="UP000618051">
    <property type="component" value="Unassembled WGS sequence"/>
</dbReference>
<dbReference type="GO" id="GO:0006897">
    <property type="term" value="P:endocytosis"/>
    <property type="evidence" value="ECO:0007669"/>
    <property type="project" value="TreeGrafter"/>
</dbReference>
<dbReference type="GO" id="GO:0071933">
    <property type="term" value="F:Arp2/3 complex binding"/>
    <property type="evidence" value="ECO:0007669"/>
    <property type="project" value="TreeGrafter"/>
</dbReference>
<dbReference type="InterPro" id="IPR030125">
    <property type="entry name" value="SPIN90/Ldb17"/>
</dbReference>
<dbReference type="Gene3D" id="2.30.30.40">
    <property type="entry name" value="SH3 Domains"/>
    <property type="match status" value="1"/>
</dbReference>
<organism evidence="5">
    <name type="scientific">Lamprotornis superbus</name>
    <dbReference type="NCBI Taxonomy" id="245042"/>
    <lineage>
        <taxon>Eukaryota</taxon>
        <taxon>Metazoa</taxon>
        <taxon>Chordata</taxon>
        <taxon>Craniata</taxon>
        <taxon>Vertebrata</taxon>
        <taxon>Euteleostomi</taxon>
        <taxon>Archelosauria</taxon>
        <taxon>Archosauria</taxon>
        <taxon>Dinosauria</taxon>
        <taxon>Saurischia</taxon>
        <taxon>Theropoda</taxon>
        <taxon>Coelurosauria</taxon>
        <taxon>Aves</taxon>
        <taxon>Neognathae</taxon>
        <taxon>Neoaves</taxon>
        <taxon>Telluraves</taxon>
        <taxon>Australaves</taxon>
        <taxon>Passeriformes</taxon>
        <taxon>Sturnidae</taxon>
        <taxon>Lamprotornis</taxon>
    </lineage>
</organism>
<feature type="region of interest" description="Disordered" evidence="3">
    <location>
        <begin position="102"/>
        <end position="159"/>
    </location>
</feature>
<evidence type="ECO:0000259" key="4">
    <source>
        <dbReference type="PROSITE" id="PS50002"/>
    </source>
</evidence>
<dbReference type="InterPro" id="IPR001452">
    <property type="entry name" value="SH3_domain"/>
</dbReference>
<evidence type="ECO:0000313" key="6">
    <source>
        <dbReference type="EMBL" id="KAI1234452.1"/>
    </source>
</evidence>
<dbReference type="InterPro" id="IPR036028">
    <property type="entry name" value="SH3-like_dom_sf"/>
</dbReference>
<evidence type="ECO:0000256" key="2">
    <source>
        <dbReference type="PROSITE-ProRule" id="PRU00192"/>
    </source>
</evidence>
<name>A0A835TZ04_9PASS</name>
<dbReference type="OrthoDB" id="445362at2759"/>
<reference evidence="5" key="1">
    <citation type="submission" date="2020-10" db="EMBL/GenBank/DDBJ databases">
        <title>Feather gene expression reveals the developmental basis of iridescence in African starlings.</title>
        <authorList>
            <person name="Rubenstein D.R."/>
        </authorList>
    </citation>
    <scope>NUCLEOTIDE SEQUENCE</scope>
    <source>
        <strain evidence="5">SS15</strain>
        <tissue evidence="5">Liver</tissue>
    </source>
</reference>
<dbReference type="InterPro" id="IPR018556">
    <property type="entry name" value="SPIN90/Ldb17_LRD"/>
</dbReference>
<feature type="region of interest" description="Disordered" evidence="3">
    <location>
        <begin position="227"/>
        <end position="311"/>
    </location>
</feature>
<evidence type="ECO:0000256" key="1">
    <source>
        <dbReference type="ARBA" id="ARBA00022443"/>
    </source>
</evidence>
<gene>
    <name evidence="6" type="ORF">IHE44_0003503</name>
    <name evidence="5" type="ORF">IHE44_003270</name>
</gene>
<comment type="caution">
    <text evidence="5">The sequence shown here is derived from an EMBL/GenBank/DDBJ whole genome shotgun (WGS) entry which is preliminary data.</text>
</comment>
<dbReference type="PANTHER" id="PTHR13357:SF1">
    <property type="entry name" value="NCK-INTERACTING PROTEIN WITH SH3 DOMAIN"/>
    <property type="match status" value="1"/>
</dbReference>
<dbReference type="EMBL" id="JADDUC010000016">
    <property type="protein sequence ID" value="KAG0127317.1"/>
    <property type="molecule type" value="Genomic_DNA"/>
</dbReference>